<comment type="similarity">
    <text evidence="2">Belongs to the acetyltransferase family. ArgA subfamily.</text>
</comment>
<dbReference type="CDD" id="cd04301">
    <property type="entry name" value="NAT_SF"/>
    <property type="match status" value="1"/>
</dbReference>
<evidence type="ECO:0000256" key="2">
    <source>
        <dbReference type="ARBA" id="ARBA00009145"/>
    </source>
</evidence>
<evidence type="ECO:0000256" key="1">
    <source>
        <dbReference type="ARBA" id="ARBA00004925"/>
    </source>
</evidence>
<organism evidence="11 12">
    <name type="scientific">Linum tenue</name>
    <dbReference type="NCBI Taxonomy" id="586396"/>
    <lineage>
        <taxon>Eukaryota</taxon>
        <taxon>Viridiplantae</taxon>
        <taxon>Streptophyta</taxon>
        <taxon>Embryophyta</taxon>
        <taxon>Tracheophyta</taxon>
        <taxon>Spermatophyta</taxon>
        <taxon>Magnoliopsida</taxon>
        <taxon>eudicotyledons</taxon>
        <taxon>Gunneridae</taxon>
        <taxon>Pentapetalae</taxon>
        <taxon>rosids</taxon>
        <taxon>fabids</taxon>
        <taxon>Malpighiales</taxon>
        <taxon>Linaceae</taxon>
        <taxon>Linum</taxon>
    </lineage>
</organism>
<evidence type="ECO:0000313" key="12">
    <source>
        <dbReference type="Proteomes" id="UP001154282"/>
    </source>
</evidence>
<keyword evidence="5" id="KW-0028">Amino-acid biosynthesis</keyword>
<keyword evidence="12" id="KW-1185">Reference proteome</keyword>
<dbReference type="HAMAP" id="MF_01105">
    <property type="entry name" value="N_acetyl_glu_synth"/>
    <property type="match status" value="1"/>
</dbReference>
<dbReference type="AlphaFoldDB" id="A0AAV0JAT0"/>
<dbReference type="PANTHER" id="PTHR30602">
    <property type="entry name" value="AMINO-ACID ACETYLTRANSFERASE"/>
    <property type="match status" value="1"/>
</dbReference>
<dbReference type="NCBIfam" id="TIGR01890">
    <property type="entry name" value="N-Ac-Glu-synth"/>
    <property type="match status" value="1"/>
</dbReference>
<evidence type="ECO:0000256" key="9">
    <source>
        <dbReference type="SAM" id="MobiDB-lite"/>
    </source>
</evidence>
<keyword evidence="4" id="KW-0055">Arginine biosynthesis</keyword>
<dbReference type="PROSITE" id="PS51186">
    <property type="entry name" value="GNAT"/>
    <property type="match status" value="1"/>
</dbReference>
<feature type="region of interest" description="Disordered" evidence="9">
    <location>
        <begin position="1"/>
        <end position="31"/>
    </location>
</feature>
<reference evidence="11" key="1">
    <citation type="submission" date="2022-08" db="EMBL/GenBank/DDBJ databases">
        <authorList>
            <person name="Gutierrez-Valencia J."/>
        </authorList>
    </citation>
    <scope>NUCLEOTIDE SEQUENCE</scope>
</reference>
<dbReference type="GO" id="GO:0006526">
    <property type="term" value="P:L-arginine biosynthetic process"/>
    <property type="evidence" value="ECO:0007669"/>
    <property type="project" value="UniProtKB-KW"/>
</dbReference>
<dbReference type="CDD" id="cd04237">
    <property type="entry name" value="AAK_NAGS-ABP"/>
    <property type="match status" value="1"/>
</dbReference>
<dbReference type="InterPro" id="IPR001048">
    <property type="entry name" value="Asp/Glu/Uridylate_kinase"/>
</dbReference>
<evidence type="ECO:0000256" key="5">
    <source>
        <dbReference type="ARBA" id="ARBA00022605"/>
    </source>
</evidence>
<evidence type="ECO:0000256" key="6">
    <source>
        <dbReference type="ARBA" id="ARBA00022679"/>
    </source>
</evidence>
<feature type="compositionally biased region" description="Polar residues" evidence="9">
    <location>
        <begin position="1"/>
        <end position="13"/>
    </location>
</feature>
<dbReference type="GO" id="GO:0004042">
    <property type="term" value="F:L-glutamate N-acetyltransferase activity"/>
    <property type="evidence" value="ECO:0007669"/>
    <property type="project" value="InterPro"/>
</dbReference>
<dbReference type="GO" id="GO:0005737">
    <property type="term" value="C:cytoplasm"/>
    <property type="evidence" value="ECO:0007669"/>
    <property type="project" value="InterPro"/>
</dbReference>
<evidence type="ECO:0000313" key="11">
    <source>
        <dbReference type="EMBL" id="CAI0406384.1"/>
    </source>
</evidence>
<dbReference type="Gene3D" id="3.40.630.30">
    <property type="match status" value="1"/>
</dbReference>
<dbReference type="PANTHER" id="PTHR30602:SF12">
    <property type="entry name" value="AMINO-ACID ACETYLTRANSFERASE NAGS1, CHLOROPLASTIC-RELATED"/>
    <property type="match status" value="1"/>
</dbReference>
<comment type="caution">
    <text evidence="11">The sequence shown here is derived from an EMBL/GenBank/DDBJ whole genome shotgun (WGS) entry which is preliminary data.</text>
</comment>
<dbReference type="Pfam" id="PF00583">
    <property type="entry name" value="Acetyltransf_1"/>
    <property type="match status" value="1"/>
</dbReference>
<gene>
    <name evidence="11" type="ORF">LITE_LOCUS13186</name>
</gene>
<evidence type="ECO:0000256" key="7">
    <source>
        <dbReference type="ARBA" id="ARBA00023315"/>
    </source>
</evidence>
<dbReference type="EC" id="2.3.1.1" evidence="3"/>
<keyword evidence="7" id="KW-0012">Acyltransferase</keyword>
<dbReference type="Pfam" id="PF00696">
    <property type="entry name" value="AA_kinase"/>
    <property type="match status" value="1"/>
</dbReference>
<dbReference type="InterPro" id="IPR016181">
    <property type="entry name" value="Acyl_CoA_acyltransferase"/>
</dbReference>
<dbReference type="InterPro" id="IPR010167">
    <property type="entry name" value="NH2A_AcTrfase"/>
</dbReference>
<dbReference type="SUPFAM" id="SSF55729">
    <property type="entry name" value="Acyl-CoA N-acyltransferases (Nat)"/>
    <property type="match status" value="1"/>
</dbReference>
<comment type="pathway">
    <text evidence="1">Amino-acid biosynthesis; L-arginine biosynthesis; N(2)-acetyl-L-ornithine from L-glutamate: step 1/4.</text>
</comment>
<protein>
    <recommendedName>
        <fullName evidence="3">amino-acid N-acetyltransferase</fullName>
        <ecNumber evidence="3">2.3.1.1</ecNumber>
    </recommendedName>
</protein>
<comment type="catalytic activity">
    <reaction evidence="8">
        <text>L-glutamate + acetyl-CoA = N-acetyl-L-glutamate + CoA + H(+)</text>
        <dbReference type="Rhea" id="RHEA:24292"/>
        <dbReference type="ChEBI" id="CHEBI:15378"/>
        <dbReference type="ChEBI" id="CHEBI:29985"/>
        <dbReference type="ChEBI" id="CHEBI:44337"/>
        <dbReference type="ChEBI" id="CHEBI:57287"/>
        <dbReference type="ChEBI" id="CHEBI:57288"/>
        <dbReference type="EC" id="2.3.1.1"/>
    </reaction>
</comment>
<feature type="domain" description="N-acetyltransferase" evidence="10">
    <location>
        <begin position="477"/>
        <end position="625"/>
    </location>
</feature>
<evidence type="ECO:0000256" key="8">
    <source>
        <dbReference type="ARBA" id="ARBA00048372"/>
    </source>
</evidence>
<keyword evidence="6" id="KW-0808">Transferase</keyword>
<dbReference type="Gene3D" id="3.40.1160.10">
    <property type="entry name" value="Acetylglutamate kinase-like"/>
    <property type="match status" value="1"/>
</dbReference>
<accession>A0AAV0JAT0</accession>
<name>A0AAV0JAT0_9ROSI</name>
<evidence type="ECO:0000256" key="4">
    <source>
        <dbReference type="ARBA" id="ARBA00022571"/>
    </source>
</evidence>
<dbReference type="InterPro" id="IPR000182">
    <property type="entry name" value="GNAT_dom"/>
</dbReference>
<dbReference type="InterPro" id="IPR036393">
    <property type="entry name" value="AceGlu_kinase-like_sf"/>
</dbReference>
<evidence type="ECO:0000259" key="10">
    <source>
        <dbReference type="PROSITE" id="PS51186"/>
    </source>
</evidence>
<sequence>MASITPHSASFQTHRGRRRRLHSSSLLNSSLSPRSVSQLDFRRLSSPPPAPRALAAAALIDDREGNRGRSRHGGKFATAATKRNVFSEGIVSGGGEEEGANSNSFEDEQFVRWFREAWPYLWAHRTGTFVVIISGEIVSSPYLDAILKDIAFLHHLGIRFVIVPGTHVQIDNLLAERGHEPKHVGPYRITDPEALAASMEAAGKIRVMIEAKLSPGPSICNVRRHGDSSRWHDVGVSVASGNFLAAKRRGVVGGVDFGATGEVKRVDVDRMGERLDSGCIVVLSNLGYSSSGEVLNCNTYEVATACALAIGADKLICIMDGPILDENGHLIRFLTLEEADTLIRERAKQSEVAAHYVKAVAEEDPSSSVEDTDSISIVASSQNGIAVNTKHNAAFHNGVGFDNGGGLWSGEQGFAIGGQERLSRSHGYLSELAAAAFVCKGGVQRVHLLDGTIGGVLLLELFKRDGMGTMVASDLYEGTRMARPNDLAGIKQIIQPLQEAGVLVRRTDEELLKSLDSYYVVEREGQIIACAALFPFFEDKCAEVAAIAVSSDCRGQGQGDKLLDYMEKKASSLGVETLFLLTTRTADWFKRRGFSECSIDLIPERRRKRINLSRNSKYYMKKLLPDTSGITLTARHSAGNK</sequence>
<dbReference type="Proteomes" id="UP001154282">
    <property type="component" value="Unassembled WGS sequence"/>
</dbReference>
<dbReference type="EMBL" id="CAMGYJ010000004">
    <property type="protein sequence ID" value="CAI0406384.1"/>
    <property type="molecule type" value="Genomic_DNA"/>
</dbReference>
<dbReference type="SUPFAM" id="SSF53633">
    <property type="entry name" value="Carbamate kinase-like"/>
    <property type="match status" value="2"/>
</dbReference>
<evidence type="ECO:0000256" key="3">
    <source>
        <dbReference type="ARBA" id="ARBA00012697"/>
    </source>
</evidence>
<dbReference type="InterPro" id="IPR033719">
    <property type="entry name" value="NAGS_kin"/>
</dbReference>
<proteinExistence type="inferred from homology"/>